<evidence type="ECO:0000259" key="2">
    <source>
        <dbReference type="Pfam" id="PF09107"/>
    </source>
</evidence>
<gene>
    <name evidence="3" type="ORF">J5X75_28655</name>
</gene>
<evidence type="ECO:0000313" key="4">
    <source>
        <dbReference type="Proteomes" id="UP000679690"/>
    </source>
</evidence>
<protein>
    <submittedName>
        <fullName evidence="3">SelB C-terminal domain-containing protein</fullName>
    </submittedName>
</protein>
<accession>A0ABS3USD9</accession>
<dbReference type="SUPFAM" id="SSF46785">
    <property type="entry name" value="Winged helix' DNA-binding domain"/>
    <property type="match status" value="1"/>
</dbReference>
<feature type="region of interest" description="Disordered" evidence="1">
    <location>
        <begin position="111"/>
        <end position="132"/>
    </location>
</feature>
<feature type="domain" description="Elongation factor SelB fourth winged-helix" evidence="2">
    <location>
        <begin position="306"/>
        <end position="350"/>
    </location>
</feature>
<keyword evidence="4" id="KW-1185">Reference proteome</keyword>
<evidence type="ECO:0000313" key="3">
    <source>
        <dbReference type="EMBL" id="MBO3741486.1"/>
    </source>
</evidence>
<organism evidence="3 4">
    <name type="scientific">Actinoplanes flavus</name>
    <dbReference type="NCBI Taxonomy" id="2820290"/>
    <lineage>
        <taxon>Bacteria</taxon>
        <taxon>Bacillati</taxon>
        <taxon>Actinomycetota</taxon>
        <taxon>Actinomycetes</taxon>
        <taxon>Micromonosporales</taxon>
        <taxon>Micromonosporaceae</taxon>
        <taxon>Actinoplanes</taxon>
    </lineage>
</organism>
<dbReference type="Gene3D" id="1.10.10.10">
    <property type="entry name" value="Winged helix-like DNA-binding domain superfamily/Winged helix DNA-binding domain"/>
    <property type="match status" value="1"/>
</dbReference>
<evidence type="ECO:0000256" key="1">
    <source>
        <dbReference type="SAM" id="MobiDB-lite"/>
    </source>
</evidence>
<dbReference type="EMBL" id="JAGFNS010000021">
    <property type="protein sequence ID" value="MBO3741486.1"/>
    <property type="molecule type" value="Genomic_DNA"/>
</dbReference>
<dbReference type="InterPro" id="IPR036390">
    <property type="entry name" value="WH_DNA-bd_sf"/>
</dbReference>
<name>A0ABS3USD9_9ACTN</name>
<dbReference type="Pfam" id="PF09107">
    <property type="entry name" value="WHD_3rd_SelB"/>
    <property type="match status" value="1"/>
</dbReference>
<reference evidence="3 4" key="1">
    <citation type="submission" date="2021-03" db="EMBL/GenBank/DDBJ databases">
        <title>Actinoplanes flavus sp. nov., a novel actinomycete isolated from Coconut Palm rhizosphere soil.</title>
        <authorList>
            <person name="Luo X."/>
        </authorList>
    </citation>
    <scope>NUCLEOTIDE SEQUENCE [LARGE SCALE GENOMIC DNA]</scope>
    <source>
        <strain evidence="3 4">NEAU-H7</strain>
    </source>
</reference>
<proteinExistence type="predicted"/>
<dbReference type="Proteomes" id="UP000679690">
    <property type="component" value="Unassembled WGS sequence"/>
</dbReference>
<sequence length="354" mass="38258">MPARPFRRHPARPRPASREMNAWKNGKATDSPASNDTGERGLLWRDAVSTDVFECASVDAAEALGNWKSSKTGKRRGRKVLFPKFRAKHKDKPRYRLVLDTMPPLLHARGDARRRADQLSTMTDRPDAAGDVARRGAVRRTALVTAGVLDRTAAAPEGAVAAGDWLVDRVVWKGWAAALRRAVDEWAAANPLSPGLAPEAAVRRAGIPDPRLIGALAAEAGLVVDNHGVRGRETGIRFPEPVRPRVGGICGGLRDAPFAAPGAADLARQGLSRRHLAAAVASGLLYRVADGVYLLPDALPEAVRRLAGLGQPFTVSQARAVWDTSRRVAVPLLEHLDQRGLTCRIDAAHRIVRR</sequence>
<dbReference type="InterPro" id="IPR036388">
    <property type="entry name" value="WH-like_DNA-bd_sf"/>
</dbReference>
<feature type="compositionally biased region" description="Basic residues" evidence="1">
    <location>
        <begin position="1"/>
        <end position="12"/>
    </location>
</feature>
<dbReference type="InterPro" id="IPR015191">
    <property type="entry name" value="SelB_WHD4"/>
</dbReference>
<feature type="region of interest" description="Disordered" evidence="1">
    <location>
        <begin position="1"/>
        <end position="39"/>
    </location>
</feature>
<comment type="caution">
    <text evidence="3">The sequence shown here is derived from an EMBL/GenBank/DDBJ whole genome shotgun (WGS) entry which is preliminary data.</text>
</comment>